<dbReference type="OrthoDB" id="8447517at2"/>
<feature type="signal peptide" evidence="1">
    <location>
        <begin position="1"/>
        <end position="19"/>
    </location>
</feature>
<reference evidence="2 3" key="1">
    <citation type="submission" date="2006-01" db="EMBL/GenBank/DDBJ databases">
        <title>Complete sequence of Rhodopseudomonas palustris HaA2.</title>
        <authorList>
            <consortium name="US DOE Joint Genome Institute"/>
            <person name="Copeland A."/>
            <person name="Lucas S."/>
            <person name="Lapidus A."/>
            <person name="Barry K."/>
            <person name="Detter J.C."/>
            <person name="Glavina T."/>
            <person name="Hammon N."/>
            <person name="Israni S."/>
            <person name="Pitluck S."/>
            <person name="Chain P."/>
            <person name="Malfatti S."/>
            <person name="Shin M."/>
            <person name="Vergez L."/>
            <person name="Schmutz J."/>
            <person name="Larimer F."/>
            <person name="Land M."/>
            <person name="Hauser L."/>
            <person name="Pelletier D.A."/>
            <person name="Kyrpides N."/>
            <person name="Anderson I."/>
            <person name="Oda Y."/>
            <person name="Harwood C.S."/>
            <person name="Richardson P."/>
        </authorList>
    </citation>
    <scope>NUCLEOTIDE SEQUENCE [LARGE SCALE GENOMIC DNA]</scope>
    <source>
        <strain evidence="2 3">HaA2</strain>
    </source>
</reference>
<evidence type="ECO:0000313" key="2">
    <source>
        <dbReference type="EMBL" id="ABD05898.1"/>
    </source>
</evidence>
<evidence type="ECO:0000313" key="3">
    <source>
        <dbReference type="Proteomes" id="UP000008809"/>
    </source>
</evidence>
<protein>
    <submittedName>
        <fullName evidence="2">Uncharacterized protein</fullName>
    </submittedName>
</protein>
<feature type="chain" id="PRO_5004210714" evidence="1">
    <location>
        <begin position="20"/>
        <end position="131"/>
    </location>
</feature>
<dbReference type="AlphaFoldDB" id="Q2J0W2"/>
<gene>
    <name evidence="2" type="ordered locus">RPB_1188</name>
</gene>
<name>Q2J0W2_RHOP2</name>
<proteinExistence type="predicted"/>
<sequence length="131" mass="14438">MFKLMVICCALLAAPSALSATEFTRQVSSGKKALMRAYSNFNLSDCSAYKGTVTVVEKPRYGTLSTTTGPYKIDINRFTGQRSKCAGKTISGLNVLYVSQRGFRGTDTFTLRATYREGMLSATDRYTVEVR</sequence>
<keyword evidence="3" id="KW-1185">Reference proteome</keyword>
<dbReference type="HOGENOM" id="CLU_1925961_0_0_5"/>
<dbReference type="eggNOG" id="ENOG5031BHH">
    <property type="taxonomic scope" value="Bacteria"/>
</dbReference>
<accession>Q2J0W2</accession>
<keyword evidence="1" id="KW-0732">Signal</keyword>
<dbReference type="KEGG" id="rpb:RPB_1188"/>
<organism evidence="2 3">
    <name type="scientific">Rhodopseudomonas palustris (strain HaA2)</name>
    <dbReference type="NCBI Taxonomy" id="316058"/>
    <lineage>
        <taxon>Bacteria</taxon>
        <taxon>Pseudomonadati</taxon>
        <taxon>Pseudomonadota</taxon>
        <taxon>Alphaproteobacteria</taxon>
        <taxon>Hyphomicrobiales</taxon>
        <taxon>Nitrobacteraceae</taxon>
        <taxon>Rhodopseudomonas</taxon>
    </lineage>
</organism>
<dbReference type="Proteomes" id="UP000008809">
    <property type="component" value="Chromosome"/>
</dbReference>
<dbReference type="RefSeq" id="WP_011440087.1">
    <property type="nucleotide sequence ID" value="NC_007778.1"/>
</dbReference>
<dbReference type="EMBL" id="CP000250">
    <property type="protein sequence ID" value="ABD05898.1"/>
    <property type="molecule type" value="Genomic_DNA"/>
</dbReference>
<evidence type="ECO:0000256" key="1">
    <source>
        <dbReference type="SAM" id="SignalP"/>
    </source>
</evidence>